<accession>A0A856MKA5</accession>
<dbReference type="PANTHER" id="PTHR13887:SF14">
    <property type="entry name" value="DISULFIDE BOND FORMATION PROTEIN D"/>
    <property type="match status" value="1"/>
</dbReference>
<dbReference type="GO" id="GO:0016491">
    <property type="term" value="F:oxidoreductase activity"/>
    <property type="evidence" value="ECO:0007669"/>
    <property type="project" value="UniProtKB-KW"/>
</dbReference>
<dbReference type="InterPro" id="IPR036249">
    <property type="entry name" value="Thioredoxin-like_sf"/>
</dbReference>
<keyword evidence="3" id="KW-0560">Oxidoreductase</keyword>
<feature type="chain" id="PRO_5032889979" evidence="6">
    <location>
        <begin position="37"/>
        <end position="284"/>
    </location>
</feature>
<feature type="signal peptide" evidence="6">
    <location>
        <begin position="1"/>
        <end position="36"/>
    </location>
</feature>
<keyword evidence="5" id="KW-0676">Redox-active center</keyword>
<dbReference type="Gene3D" id="3.40.30.10">
    <property type="entry name" value="Glutaredoxin"/>
    <property type="match status" value="1"/>
</dbReference>
<dbReference type="PANTHER" id="PTHR13887">
    <property type="entry name" value="GLUTATHIONE S-TRANSFERASE KAPPA"/>
    <property type="match status" value="1"/>
</dbReference>
<name>A0A856MKA5_9CYAN</name>
<dbReference type="Proteomes" id="UP000503129">
    <property type="component" value="Chromosome"/>
</dbReference>
<keyword evidence="9" id="KW-1185">Reference proteome</keyword>
<evidence type="ECO:0000313" key="9">
    <source>
        <dbReference type="Proteomes" id="UP000503129"/>
    </source>
</evidence>
<evidence type="ECO:0000256" key="5">
    <source>
        <dbReference type="ARBA" id="ARBA00023284"/>
    </source>
</evidence>
<keyword evidence="4" id="KW-1015">Disulfide bond</keyword>
<proteinExistence type="inferred from homology"/>
<dbReference type="EMBL" id="CP030118">
    <property type="protein sequence ID" value="QDL10769.1"/>
    <property type="molecule type" value="Genomic_DNA"/>
</dbReference>
<reference evidence="8 9" key="1">
    <citation type="submission" date="2018-06" db="EMBL/GenBank/DDBJ databases">
        <title>Comparative genomics of Brasilonema spp. strains.</title>
        <authorList>
            <person name="Alvarenga D.O."/>
            <person name="Fiore M.F."/>
            <person name="Varani A.M."/>
        </authorList>
    </citation>
    <scope>NUCLEOTIDE SEQUENCE [LARGE SCALE GENOMIC DNA]</scope>
    <source>
        <strain evidence="8 9">CENA114</strain>
    </source>
</reference>
<dbReference type="Pfam" id="PF13462">
    <property type="entry name" value="Thioredoxin_4"/>
    <property type="match status" value="1"/>
</dbReference>
<evidence type="ECO:0000256" key="1">
    <source>
        <dbReference type="ARBA" id="ARBA00005791"/>
    </source>
</evidence>
<evidence type="ECO:0000256" key="6">
    <source>
        <dbReference type="SAM" id="SignalP"/>
    </source>
</evidence>
<evidence type="ECO:0000259" key="7">
    <source>
        <dbReference type="PROSITE" id="PS51352"/>
    </source>
</evidence>
<evidence type="ECO:0000256" key="2">
    <source>
        <dbReference type="ARBA" id="ARBA00022729"/>
    </source>
</evidence>
<comment type="similarity">
    <text evidence="1">Belongs to the thioredoxin family. DsbA subfamily.</text>
</comment>
<protein>
    <submittedName>
        <fullName evidence="8">Disulfide bond formation protein DsbA</fullName>
    </submittedName>
</protein>
<feature type="domain" description="Thioredoxin" evidence="7">
    <location>
        <begin position="58"/>
        <end position="267"/>
    </location>
</feature>
<keyword evidence="2 6" id="KW-0732">Signal</keyword>
<dbReference type="SUPFAM" id="SSF52833">
    <property type="entry name" value="Thioredoxin-like"/>
    <property type="match status" value="1"/>
</dbReference>
<gene>
    <name evidence="8" type="ORF">DP114_25245</name>
</gene>
<dbReference type="InterPro" id="IPR012336">
    <property type="entry name" value="Thioredoxin-like_fold"/>
</dbReference>
<dbReference type="RefSeq" id="WP_169264601.1">
    <property type="nucleotide sequence ID" value="NZ_CAWOXK010000001.1"/>
</dbReference>
<evidence type="ECO:0000313" key="8">
    <source>
        <dbReference type="EMBL" id="QDL10769.1"/>
    </source>
</evidence>
<evidence type="ECO:0000256" key="4">
    <source>
        <dbReference type="ARBA" id="ARBA00023157"/>
    </source>
</evidence>
<organism evidence="8 9">
    <name type="scientific">Brasilonema sennae CENA114</name>
    <dbReference type="NCBI Taxonomy" id="415709"/>
    <lineage>
        <taxon>Bacteria</taxon>
        <taxon>Bacillati</taxon>
        <taxon>Cyanobacteriota</taxon>
        <taxon>Cyanophyceae</taxon>
        <taxon>Nostocales</taxon>
        <taxon>Scytonemataceae</taxon>
        <taxon>Brasilonema</taxon>
        <taxon>Bromeliae group (in: Brasilonema)</taxon>
    </lineage>
</organism>
<evidence type="ECO:0000256" key="3">
    <source>
        <dbReference type="ARBA" id="ARBA00023002"/>
    </source>
</evidence>
<dbReference type="AlphaFoldDB" id="A0A856MKA5"/>
<dbReference type="InterPro" id="IPR013766">
    <property type="entry name" value="Thioredoxin_domain"/>
</dbReference>
<sequence length="284" mass="31916">MNIWSNFCHSRFLRQAVRAGLALCIVWLSLSTPVQAATNTSQVNSNNLINPKLEAEVLQIIHNHPEVVVEALQAFQQQQQKQQQQAKQSVLQEIKTNPNKIIGESPTTGATEPKILLIEFSDFQCPYCAKAHKTLKQFMARHQDEVTLVYKHFPLISIHSEAMPAAKAAWAAQQQGKFWQYQDALFSSQGKLGEKLYVAIAKKLNLDLEQFNQQRSGNAADAVIQKDIETAMRLGIQGTPFFVMNEETFDGAVELSDIERILAKNSKKNLSNLDLAPRPEYALN</sequence>
<dbReference type="PROSITE" id="PS51352">
    <property type="entry name" value="THIOREDOXIN_2"/>
    <property type="match status" value="1"/>
</dbReference>
<dbReference type="KEGG" id="bsen:DP114_25245"/>